<dbReference type="KEGG" id="pna:Pnap_4346"/>
<dbReference type="HOGENOM" id="CLU_1282250_0_0_4"/>
<keyword evidence="2" id="KW-0614">Plasmid</keyword>
<evidence type="ECO:0000256" key="1">
    <source>
        <dbReference type="SAM" id="MobiDB-lite"/>
    </source>
</evidence>
<reference evidence="3" key="1">
    <citation type="journal article" date="2009" name="Environ. Microbiol.">
        <title>The genome of Polaromonas naphthalenivorans strain CJ2, isolated from coal tar-contaminated sediment, reveals physiological and metabolic versatility and evolution through extensive horizontal gene transfer.</title>
        <authorList>
            <person name="Yagi J.M."/>
            <person name="Sims D."/>
            <person name="Brettin T."/>
            <person name="Bruce D."/>
            <person name="Madsen E.L."/>
        </authorList>
    </citation>
    <scope>NUCLEOTIDE SEQUENCE [LARGE SCALE GENOMIC DNA]</scope>
    <source>
        <strain evidence="3">CJ2</strain>
        <plasmid evidence="3">Plasmid pPNAP01</plasmid>
    </source>
</reference>
<proteinExistence type="predicted"/>
<organism evidence="2 3">
    <name type="scientific">Polaromonas naphthalenivorans (strain CJ2)</name>
    <dbReference type="NCBI Taxonomy" id="365044"/>
    <lineage>
        <taxon>Bacteria</taxon>
        <taxon>Pseudomonadati</taxon>
        <taxon>Pseudomonadota</taxon>
        <taxon>Betaproteobacteria</taxon>
        <taxon>Burkholderiales</taxon>
        <taxon>Comamonadaceae</taxon>
        <taxon>Polaromonas</taxon>
    </lineage>
</organism>
<feature type="region of interest" description="Disordered" evidence="1">
    <location>
        <begin position="168"/>
        <end position="215"/>
    </location>
</feature>
<protein>
    <submittedName>
        <fullName evidence="2">Uncharacterized protein</fullName>
    </submittedName>
</protein>
<name>A1VVF0_POLNA</name>
<keyword evidence="3" id="KW-1185">Reference proteome</keyword>
<dbReference type="AlphaFoldDB" id="A1VVF0"/>
<evidence type="ECO:0000313" key="2">
    <source>
        <dbReference type="EMBL" id="ABM39628.1"/>
    </source>
</evidence>
<geneLocation type="plasmid" evidence="2 3">
    <name>pPNAP01</name>
</geneLocation>
<gene>
    <name evidence="2" type="ordered locus">Pnap_4346</name>
</gene>
<dbReference type="Proteomes" id="UP000000644">
    <property type="component" value="Plasmid pPNAP01"/>
</dbReference>
<evidence type="ECO:0000313" key="3">
    <source>
        <dbReference type="Proteomes" id="UP000000644"/>
    </source>
</evidence>
<accession>A1VVF0</accession>
<dbReference type="EMBL" id="CP000530">
    <property type="protein sequence ID" value="ABM39628.1"/>
    <property type="molecule type" value="Genomic_DNA"/>
</dbReference>
<sequence>MSASSKDMSLIGGAAAEAGLAAPAPKPAGKTAASLKIQLLIKASDIGLEALYLELAAAGSTSHRTRHVKRVLHQIVCGQHAPGASDLGNNASLAACSGRMPSFKIEFRISERDVGLEKLFLEICRIEGASQRSHYVKRRLFNAYCLSAQPSGDAAPCRALPVPAAREPALQTAPDANPAVPIASLPDPSSMSEPHPAAKQTLAQRMRKTVTESEK</sequence>